<proteinExistence type="inferred from homology"/>
<accession>A0ABS9ZXW4</accession>
<dbReference type="PANTHER" id="PTHR13693">
    <property type="entry name" value="CLASS II AMINOTRANSFERASE/8-AMINO-7-OXONONANOATE SYNTHASE"/>
    <property type="match status" value="1"/>
</dbReference>
<comment type="pathway">
    <text evidence="2">Lipid metabolism.</text>
</comment>
<organism evidence="8 9">
    <name type="scientific">Pedobacter montanisoli</name>
    <dbReference type="NCBI Taxonomy" id="2923277"/>
    <lineage>
        <taxon>Bacteria</taxon>
        <taxon>Pseudomonadati</taxon>
        <taxon>Bacteroidota</taxon>
        <taxon>Sphingobacteriia</taxon>
        <taxon>Sphingobacteriales</taxon>
        <taxon>Sphingobacteriaceae</taxon>
        <taxon>Pedobacter</taxon>
    </lineage>
</organism>
<dbReference type="InterPro" id="IPR001917">
    <property type="entry name" value="Aminotrans_II_pyridoxalP_BS"/>
</dbReference>
<evidence type="ECO:0000256" key="6">
    <source>
        <dbReference type="RuleBase" id="RU003693"/>
    </source>
</evidence>
<comment type="cofactor">
    <cofactor evidence="1 6">
        <name>pyridoxal 5'-phosphate</name>
        <dbReference type="ChEBI" id="CHEBI:597326"/>
    </cofactor>
</comment>
<dbReference type="Proteomes" id="UP001165460">
    <property type="component" value="Unassembled WGS sequence"/>
</dbReference>
<gene>
    <name evidence="8" type="ORF">MMF97_10465</name>
</gene>
<evidence type="ECO:0000256" key="2">
    <source>
        <dbReference type="ARBA" id="ARBA00005189"/>
    </source>
</evidence>
<evidence type="ECO:0000256" key="4">
    <source>
        <dbReference type="ARBA" id="ARBA00022679"/>
    </source>
</evidence>
<feature type="domain" description="Aminotransferase class I/classII large" evidence="7">
    <location>
        <begin position="30"/>
        <end position="370"/>
    </location>
</feature>
<sequence>MKKAEDFLIKKLEERKQSHNLRCLSVSNPNLIDFCSNDYLGFAKSSLLKDKIEALEQQKGIAENGSGGSRLLTGNRKFTEETENFIARFHETESALIFNSGYDANLGLLSSLGQRGDTIIYDELTHASLIDGARLSFADRLKFKHNNIHDLELKLQKAKGTIYVVIESIYSMDGDMAPLESIYETCEKYGAHLIVDEAHAIGVFGDYGRGLVHQNGLNDKIFACVVTFGKALGCHGAAVLGSLNLRNYLINFARSFIYTTAMPLHGIMSIRAAYALLTEQNYQQNLYQNIALYRKLTSTLKGSCIDSLSAIQTIILGSAEKARGMALYLQEAGYDVRAILSPTVSKGTERLRICLHSFNTPEAIEGLISKLKSHE</sequence>
<dbReference type="Gene3D" id="3.90.1150.10">
    <property type="entry name" value="Aspartate Aminotransferase, domain 1"/>
    <property type="match status" value="1"/>
</dbReference>
<keyword evidence="4" id="KW-0808">Transferase</keyword>
<protein>
    <submittedName>
        <fullName evidence="8">Pyridoxal phosphate-dependent aminotransferase family protein</fullName>
    </submittedName>
</protein>
<dbReference type="InterPro" id="IPR015421">
    <property type="entry name" value="PyrdxlP-dep_Trfase_major"/>
</dbReference>
<evidence type="ECO:0000313" key="8">
    <source>
        <dbReference type="EMBL" id="MCJ0743135.1"/>
    </source>
</evidence>
<dbReference type="EMBL" id="JALGBH010000002">
    <property type="protein sequence ID" value="MCJ0743135.1"/>
    <property type="molecule type" value="Genomic_DNA"/>
</dbReference>
<evidence type="ECO:0000256" key="5">
    <source>
        <dbReference type="ARBA" id="ARBA00022898"/>
    </source>
</evidence>
<dbReference type="InterPro" id="IPR015424">
    <property type="entry name" value="PyrdxlP-dep_Trfase"/>
</dbReference>
<dbReference type="Gene3D" id="3.40.640.10">
    <property type="entry name" value="Type I PLP-dependent aspartate aminotransferase-like (Major domain)"/>
    <property type="match status" value="1"/>
</dbReference>
<dbReference type="PANTHER" id="PTHR13693:SF77">
    <property type="entry name" value="8-AMINO-7-OXONONANOATE SYNTHASE"/>
    <property type="match status" value="1"/>
</dbReference>
<dbReference type="PROSITE" id="PS00599">
    <property type="entry name" value="AA_TRANSFER_CLASS_2"/>
    <property type="match status" value="1"/>
</dbReference>
<evidence type="ECO:0000256" key="1">
    <source>
        <dbReference type="ARBA" id="ARBA00001933"/>
    </source>
</evidence>
<comment type="similarity">
    <text evidence="3">Belongs to the class-II pyridoxal-phosphate-dependent aminotransferase family. BioF subfamily.</text>
</comment>
<comment type="caution">
    <text evidence="8">The sequence shown here is derived from an EMBL/GenBank/DDBJ whole genome shotgun (WGS) entry which is preliminary data.</text>
</comment>
<dbReference type="InterPro" id="IPR050087">
    <property type="entry name" value="AON_synthase_class-II"/>
</dbReference>
<dbReference type="InterPro" id="IPR004839">
    <property type="entry name" value="Aminotransferase_I/II_large"/>
</dbReference>
<keyword evidence="5 6" id="KW-0663">Pyridoxal phosphate</keyword>
<dbReference type="InterPro" id="IPR015422">
    <property type="entry name" value="PyrdxlP-dep_Trfase_small"/>
</dbReference>
<evidence type="ECO:0000313" key="9">
    <source>
        <dbReference type="Proteomes" id="UP001165460"/>
    </source>
</evidence>
<keyword evidence="9" id="KW-1185">Reference proteome</keyword>
<keyword evidence="8" id="KW-0032">Aminotransferase</keyword>
<dbReference type="SUPFAM" id="SSF53383">
    <property type="entry name" value="PLP-dependent transferases"/>
    <property type="match status" value="1"/>
</dbReference>
<dbReference type="Pfam" id="PF00155">
    <property type="entry name" value="Aminotran_1_2"/>
    <property type="match status" value="1"/>
</dbReference>
<evidence type="ECO:0000256" key="3">
    <source>
        <dbReference type="ARBA" id="ARBA00010008"/>
    </source>
</evidence>
<reference evidence="8" key="1">
    <citation type="submission" date="2022-03" db="EMBL/GenBank/DDBJ databases">
        <authorList>
            <person name="Woo C.Y."/>
        </authorList>
    </citation>
    <scope>NUCLEOTIDE SEQUENCE</scope>
    <source>
        <strain evidence="8">CYS-01</strain>
    </source>
</reference>
<dbReference type="RefSeq" id="WP_243362212.1">
    <property type="nucleotide sequence ID" value="NZ_JALGBH010000002.1"/>
</dbReference>
<evidence type="ECO:0000259" key="7">
    <source>
        <dbReference type="Pfam" id="PF00155"/>
    </source>
</evidence>
<name>A0ABS9ZXW4_9SPHI</name>
<dbReference type="GO" id="GO:0008483">
    <property type="term" value="F:transaminase activity"/>
    <property type="evidence" value="ECO:0007669"/>
    <property type="project" value="UniProtKB-KW"/>
</dbReference>